<comment type="caution">
    <text evidence="3">The sequence shown here is derived from an EMBL/GenBank/DDBJ whole genome shotgun (WGS) entry which is preliminary data.</text>
</comment>
<name>A0ABS9BZU6_9BACT</name>
<evidence type="ECO:0000259" key="1">
    <source>
        <dbReference type="PROSITE" id="PS50980"/>
    </source>
</evidence>
<sequence>MDSNIRGLYTLPGNVEKLELLKKKNEEALVGGGEKRIAAQHQKGKLTARERIHLLLDEGTFQEIDKFVMHRAKDFGLDKEHYLGDGVVTGYGEINGRLVYVYSQDFTVFGGSLSETHAEKICKIMDMAMKNGAPVIGLNDSGGARIQEGVVSLGGYADIFYRNTLASGVIPQISAIMGPCAGGAVYSPAITDFILMVENTSYMFVTGPNVVKTVTQETVTAEELGGASTHSTKSGVTHFACANELDCIQHIKKLLSYIPQNCEDEAPVYQYDLKEDESRSVLDKIVPDNPNHPYDIREVIEGITDENSFLEVHKNYADNIVVGFARLAGRSIGIVGNQPQSLAGVLDNHASVKAARFVRFCDSFNVPLLVLVDVPGFLPGTDQEWNGIITNGAKLLYAFSEATVPRITVITRKAYGGAYDVMNSKHIGADLNFAWPTAEIAVMGAKGAAEIIFKKEIAEAENPETKLQEKIDEYTAKFANPYRAAHRGFIDEVIIPSETREKLIRGFKMLENKVDKLPRKKHGNIPL</sequence>
<evidence type="ECO:0000259" key="2">
    <source>
        <dbReference type="PROSITE" id="PS50989"/>
    </source>
</evidence>
<feature type="domain" description="CoA carboxyltransferase N-terminal" evidence="1">
    <location>
        <begin position="14"/>
        <end position="270"/>
    </location>
</feature>
<dbReference type="PANTHER" id="PTHR43842:SF2">
    <property type="entry name" value="PROPIONYL-COA CARBOXYLASE BETA CHAIN, MITOCHONDRIAL"/>
    <property type="match status" value="1"/>
</dbReference>
<dbReference type="SUPFAM" id="SSF52096">
    <property type="entry name" value="ClpP/crotonase"/>
    <property type="match status" value="2"/>
</dbReference>
<proteinExistence type="predicted"/>
<gene>
    <name evidence="3" type="ORF">L0U89_17175</name>
</gene>
<dbReference type="EMBL" id="JAKEVZ010000015">
    <property type="protein sequence ID" value="MCF1752794.1"/>
    <property type="molecule type" value="Genomic_DNA"/>
</dbReference>
<dbReference type="InterPro" id="IPR029045">
    <property type="entry name" value="ClpP/crotonase-like_dom_sf"/>
</dbReference>
<feature type="domain" description="CoA carboxyltransferase C-terminal" evidence="2">
    <location>
        <begin position="274"/>
        <end position="520"/>
    </location>
</feature>
<dbReference type="InterPro" id="IPR011762">
    <property type="entry name" value="COA_CT_N"/>
</dbReference>
<organism evidence="3 4">
    <name type="scientific">Mariniradius sediminis</name>
    <dbReference type="NCBI Taxonomy" id="2909237"/>
    <lineage>
        <taxon>Bacteria</taxon>
        <taxon>Pseudomonadati</taxon>
        <taxon>Bacteroidota</taxon>
        <taxon>Cytophagia</taxon>
        <taxon>Cytophagales</taxon>
        <taxon>Cyclobacteriaceae</taxon>
        <taxon>Mariniradius</taxon>
    </lineage>
</organism>
<protein>
    <submittedName>
        <fullName evidence="3">Acyl-CoA carboxylase subunit beta</fullName>
    </submittedName>
</protein>
<evidence type="ECO:0000313" key="4">
    <source>
        <dbReference type="Proteomes" id="UP001201449"/>
    </source>
</evidence>
<dbReference type="PROSITE" id="PS50989">
    <property type="entry name" value="COA_CT_CTER"/>
    <property type="match status" value="1"/>
</dbReference>
<dbReference type="Gene3D" id="3.90.226.10">
    <property type="entry name" value="2-enoyl-CoA Hydratase, Chain A, domain 1"/>
    <property type="match status" value="2"/>
</dbReference>
<dbReference type="PANTHER" id="PTHR43842">
    <property type="entry name" value="PROPIONYL-COA CARBOXYLASE BETA CHAIN"/>
    <property type="match status" value="1"/>
</dbReference>
<dbReference type="InterPro" id="IPR051047">
    <property type="entry name" value="AccD/PCCB"/>
</dbReference>
<dbReference type="InterPro" id="IPR011763">
    <property type="entry name" value="COA_CT_C"/>
</dbReference>
<accession>A0ABS9BZU6</accession>
<evidence type="ECO:0000313" key="3">
    <source>
        <dbReference type="EMBL" id="MCF1752794.1"/>
    </source>
</evidence>
<reference evidence="3 4" key="1">
    <citation type="submission" date="2022-01" db="EMBL/GenBank/DDBJ databases">
        <title>Mariniradius saccharolyticus sp. nov., isolated from sediment of a river.</title>
        <authorList>
            <person name="Liu H."/>
        </authorList>
    </citation>
    <scope>NUCLEOTIDE SEQUENCE [LARGE SCALE GENOMIC DNA]</scope>
    <source>
        <strain evidence="3 4">RY-2</strain>
    </source>
</reference>
<dbReference type="Pfam" id="PF01039">
    <property type="entry name" value="Carboxyl_trans"/>
    <property type="match status" value="1"/>
</dbReference>
<keyword evidence="4" id="KW-1185">Reference proteome</keyword>
<dbReference type="InterPro" id="IPR034733">
    <property type="entry name" value="AcCoA_carboxyl_beta"/>
</dbReference>
<dbReference type="Proteomes" id="UP001201449">
    <property type="component" value="Unassembled WGS sequence"/>
</dbReference>
<dbReference type="RefSeq" id="WP_234862643.1">
    <property type="nucleotide sequence ID" value="NZ_JAKEVZ010000015.1"/>
</dbReference>
<dbReference type="PROSITE" id="PS50980">
    <property type="entry name" value="COA_CT_NTER"/>
    <property type="match status" value="1"/>
</dbReference>